<sequence>MNNAKADKQIKIIGLMNEFISKEIKNLKKLRLTAIGFLALTNCAIIGCFVYLFYQVYVSRDIQENFISYVFPTVLYLQLVLALGFVPIIVVIHRRFRSVINELAHLDEEFVFHYQNYIRFIQRLMTVIPLYLFSQKGLLVFMNFKTQLIPPSTINFIKIKRVNFGRFRKCSIYLYQDKTLISKITYHKSHPAEAEFLKQNTHLINNNDVRIED</sequence>
<organism evidence="2 3">
    <name type="scientific">Epilithonimonas zeae</name>
    <dbReference type="NCBI Taxonomy" id="1416779"/>
    <lineage>
        <taxon>Bacteria</taxon>
        <taxon>Pseudomonadati</taxon>
        <taxon>Bacteroidota</taxon>
        <taxon>Flavobacteriia</taxon>
        <taxon>Flavobacteriales</taxon>
        <taxon>Weeksellaceae</taxon>
        <taxon>Chryseobacterium group</taxon>
        <taxon>Epilithonimonas</taxon>
    </lineage>
</organism>
<dbReference type="EMBL" id="FSRK01000001">
    <property type="protein sequence ID" value="SIO03696.1"/>
    <property type="molecule type" value="Genomic_DNA"/>
</dbReference>
<evidence type="ECO:0000256" key="1">
    <source>
        <dbReference type="SAM" id="Phobius"/>
    </source>
</evidence>
<gene>
    <name evidence="2" type="ORF">SAMN05444409_1704</name>
</gene>
<keyword evidence="1" id="KW-0812">Transmembrane</keyword>
<accession>A0A1N6G827</accession>
<reference evidence="3" key="1">
    <citation type="submission" date="2016-11" db="EMBL/GenBank/DDBJ databases">
        <authorList>
            <person name="Varghese N."/>
            <person name="Submissions S."/>
        </authorList>
    </citation>
    <scope>NUCLEOTIDE SEQUENCE [LARGE SCALE GENOMIC DNA]</scope>
    <source>
        <strain evidence="3">DSM 27623</strain>
    </source>
</reference>
<dbReference type="Proteomes" id="UP000185207">
    <property type="component" value="Unassembled WGS sequence"/>
</dbReference>
<feature type="transmembrane region" description="Helical" evidence="1">
    <location>
        <begin position="32"/>
        <end position="54"/>
    </location>
</feature>
<evidence type="ECO:0000313" key="2">
    <source>
        <dbReference type="EMBL" id="SIO03696.1"/>
    </source>
</evidence>
<feature type="transmembrane region" description="Helical" evidence="1">
    <location>
        <begin position="66"/>
        <end position="92"/>
    </location>
</feature>
<evidence type="ECO:0000313" key="3">
    <source>
        <dbReference type="Proteomes" id="UP000185207"/>
    </source>
</evidence>
<protein>
    <submittedName>
        <fullName evidence="2">Uncharacterized protein</fullName>
    </submittedName>
</protein>
<dbReference type="STRING" id="1416779.SAMN05444409_1704"/>
<dbReference type="AlphaFoldDB" id="A0A1N6G827"/>
<keyword evidence="3" id="KW-1185">Reference proteome</keyword>
<name>A0A1N6G827_9FLAO</name>
<keyword evidence="1" id="KW-1133">Transmembrane helix</keyword>
<dbReference type="RefSeq" id="WP_074234647.1">
    <property type="nucleotide sequence ID" value="NZ_JBHUKZ010000001.1"/>
</dbReference>
<proteinExistence type="predicted"/>
<keyword evidence="1" id="KW-0472">Membrane</keyword>